<keyword evidence="2" id="KW-1185">Reference proteome</keyword>
<dbReference type="AlphaFoldDB" id="A0A9X8Y7Z0"/>
<sequence length="72" mass="8360">MGLKEEIKSAIVRSGCTMSEVVRRINEQYGRQDSVANLSNKLTRGTLKYREAQEIAEVIGYRIEWVRKDEQE</sequence>
<dbReference type="Proteomes" id="UP000294682">
    <property type="component" value="Unassembled WGS sequence"/>
</dbReference>
<reference evidence="1 2" key="1">
    <citation type="submission" date="2019-03" db="EMBL/GenBank/DDBJ databases">
        <title>Genomic Encyclopedia of Type Strains, Phase IV (KMG-IV): sequencing the most valuable type-strain genomes for metagenomic binning, comparative biology and taxonomic classification.</title>
        <authorList>
            <person name="Goeker M."/>
        </authorList>
    </citation>
    <scope>NUCLEOTIDE SEQUENCE [LARGE SCALE GENOMIC DNA]</scope>
    <source>
        <strain evidence="1 2">DSM 100433</strain>
    </source>
</reference>
<accession>A0A9X8Y7Z0</accession>
<dbReference type="EMBL" id="SLUK01000006">
    <property type="protein sequence ID" value="TCL43156.1"/>
    <property type="molecule type" value="Genomic_DNA"/>
</dbReference>
<evidence type="ECO:0000313" key="2">
    <source>
        <dbReference type="Proteomes" id="UP000294682"/>
    </source>
</evidence>
<proteinExistence type="predicted"/>
<evidence type="ECO:0008006" key="3">
    <source>
        <dbReference type="Google" id="ProtNLM"/>
    </source>
</evidence>
<evidence type="ECO:0000313" key="1">
    <source>
        <dbReference type="EMBL" id="TCL43156.1"/>
    </source>
</evidence>
<organism evidence="1 2">
    <name type="scientific">Harryflintia acetispora</name>
    <dbReference type="NCBI Taxonomy" id="1849041"/>
    <lineage>
        <taxon>Bacteria</taxon>
        <taxon>Bacillati</taxon>
        <taxon>Bacillota</taxon>
        <taxon>Clostridia</taxon>
        <taxon>Eubacteriales</taxon>
        <taxon>Oscillospiraceae</taxon>
        <taxon>Harryflintia</taxon>
    </lineage>
</organism>
<gene>
    <name evidence="1" type="ORF">EDD78_10613</name>
</gene>
<dbReference type="OrthoDB" id="1685153at2"/>
<name>A0A9X8Y7Z0_9FIRM</name>
<protein>
    <recommendedName>
        <fullName evidence="3">LLM class flavin-dependent oxidoreductase</fullName>
    </recommendedName>
</protein>
<comment type="caution">
    <text evidence="1">The sequence shown here is derived from an EMBL/GenBank/DDBJ whole genome shotgun (WGS) entry which is preliminary data.</text>
</comment>